<dbReference type="EMBL" id="FYEH01000001">
    <property type="protein sequence ID" value="SNB52044.1"/>
    <property type="molecule type" value="Genomic_DNA"/>
</dbReference>
<reference evidence="4 5" key="1">
    <citation type="submission" date="2017-06" db="EMBL/GenBank/DDBJ databases">
        <authorList>
            <person name="Kim H.J."/>
            <person name="Triplett B.A."/>
        </authorList>
    </citation>
    <scope>NUCLEOTIDE SEQUENCE [LARGE SCALE GENOMIC DNA]</scope>
    <source>
        <strain evidence="4 5">B29T1</strain>
    </source>
</reference>
<dbReference type="InterPro" id="IPR051556">
    <property type="entry name" value="N-term/lysine_N-AcTrnsfr"/>
</dbReference>
<evidence type="ECO:0000259" key="3">
    <source>
        <dbReference type="PROSITE" id="PS51186"/>
    </source>
</evidence>
<dbReference type="GO" id="GO:0016747">
    <property type="term" value="F:acyltransferase activity, transferring groups other than amino-acyl groups"/>
    <property type="evidence" value="ECO:0007669"/>
    <property type="project" value="InterPro"/>
</dbReference>
<dbReference type="PANTHER" id="PTHR42919">
    <property type="entry name" value="N-ALPHA-ACETYLTRANSFERASE"/>
    <property type="match status" value="1"/>
</dbReference>
<dbReference type="OrthoDB" id="9804026at2"/>
<dbReference type="CDD" id="cd04301">
    <property type="entry name" value="NAT_SF"/>
    <property type="match status" value="1"/>
</dbReference>
<name>A0A212PYK6_9PROT</name>
<evidence type="ECO:0000313" key="4">
    <source>
        <dbReference type="EMBL" id="SNB52044.1"/>
    </source>
</evidence>
<dbReference type="PANTHER" id="PTHR42919:SF8">
    <property type="entry name" value="N-ALPHA-ACETYLTRANSFERASE 50"/>
    <property type="match status" value="1"/>
</dbReference>
<gene>
    <name evidence="4" type="ORF">SAMN07250955_101172</name>
</gene>
<keyword evidence="1 4" id="KW-0808">Transferase</keyword>
<dbReference type="Gene3D" id="3.40.630.30">
    <property type="match status" value="1"/>
</dbReference>
<keyword evidence="5" id="KW-1185">Reference proteome</keyword>
<evidence type="ECO:0000256" key="2">
    <source>
        <dbReference type="ARBA" id="ARBA00023315"/>
    </source>
</evidence>
<accession>A0A212PYK6</accession>
<protein>
    <submittedName>
        <fullName evidence="4">Ribosomal-protein-alanine N-acetyltransferase</fullName>
    </submittedName>
</protein>
<proteinExistence type="predicted"/>
<dbReference type="Pfam" id="PF00583">
    <property type="entry name" value="Acetyltransf_1"/>
    <property type="match status" value="1"/>
</dbReference>
<organism evidence="4 5">
    <name type="scientific">Arboricoccus pini</name>
    <dbReference type="NCBI Taxonomy" id="1963835"/>
    <lineage>
        <taxon>Bacteria</taxon>
        <taxon>Pseudomonadati</taxon>
        <taxon>Pseudomonadota</taxon>
        <taxon>Alphaproteobacteria</taxon>
        <taxon>Geminicoccales</taxon>
        <taxon>Geminicoccaceae</taxon>
        <taxon>Arboricoccus</taxon>
    </lineage>
</organism>
<dbReference type="InterPro" id="IPR000182">
    <property type="entry name" value="GNAT_dom"/>
</dbReference>
<dbReference type="SUPFAM" id="SSF55729">
    <property type="entry name" value="Acyl-CoA N-acyltransferases (Nat)"/>
    <property type="match status" value="1"/>
</dbReference>
<keyword evidence="2" id="KW-0012">Acyltransferase</keyword>
<sequence>MLSLRLSSALTIKPVGPFDLGRLAKLHRACFDDPWSRADLAHLLALPGGFGLVARFYDQGLDGLRGVGFAICRVVHDESELLSLGVIESFRRRRIASQLLQASMSRCLRDGARLMFLEVAVDNQSGQRLYEGHGFECVGTRTDYYLRPDGTRADAYTMRCELETSLSRLQLAATAPH</sequence>
<dbReference type="AlphaFoldDB" id="A0A212PYK6"/>
<evidence type="ECO:0000313" key="5">
    <source>
        <dbReference type="Proteomes" id="UP000197065"/>
    </source>
</evidence>
<dbReference type="InterPro" id="IPR016181">
    <property type="entry name" value="Acyl_CoA_acyltransferase"/>
</dbReference>
<dbReference type="Proteomes" id="UP000197065">
    <property type="component" value="Unassembled WGS sequence"/>
</dbReference>
<feature type="domain" description="N-acetyltransferase" evidence="3">
    <location>
        <begin position="10"/>
        <end position="163"/>
    </location>
</feature>
<dbReference type="RefSeq" id="WP_088559506.1">
    <property type="nucleotide sequence ID" value="NZ_FYEH01000001.1"/>
</dbReference>
<evidence type="ECO:0000256" key="1">
    <source>
        <dbReference type="ARBA" id="ARBA00022679"/>
    </source>
</evidence>
<dbReference type="PROSITE" id="PS51186">
    <property type="entry name" value="GNAT"/>
    <property type="match status" value="1"/>
</dbReference>